<keyword evidence="5" id="KW-0238">DNA-binding</keyword>
<keyword evidence="4" id="KW-0805">Transcription regulation</keyword>
<evidence type="ECO:0000256" key="2">
    <source>
        <dbReference type="ARBA" id="ARBA00022491"/>
    </source>
</evidence>
<evidence type="ECO:0000256" key="6">
    <source>
        <dbReference type="ARBA" id="ARBA00023163"/>
    </source>
</evidence>
<keyword evidence="8" id="KW-1185">Reference proteome</keyword>
<evidence type="ECO:0000256" key="1">
    <source>
        <dbReference type="ARBA" id="ARBA00007957"/>
    </source>
</evidence>
<comment type="similarity">
    <text evidence="1">Belongs to the Fur family.</text>
</comment>
<gene>
    <name evidence="7" type="ORF">R8Z52_11625</name>
</gene>
<accession>A0ABZ0Q8Q7</accession>
<keyword evidence="6" id="KW-0804">Transcription</keyword>
<dbReference type="Gene3D" id="3.30.1490.190">
    <property type="match status" value="1"/>
</dbReference>
<keyword evidence="2" id="KW-0678">Repressor</keyword>
<dbReference type="Pfam" id="PF01475">
    <property type="entry name" value="FUR"/>
    <property type="match status" value="1"/>
</dbReference>
<evidence type="ECO:0000313" key="7">
    <source>
        <dbReference type="EMBL" id="WPC72775.1"/>
    </source>
</evidence>
<reference evidence="7 8" key="1">
    <citation type="submission" date="2023-11" db="EMBL/GenBank/DDBJ databases">
        <title>Plant-associative lifestyle of Vibrio porteresiae and its evolutionary dynamics.</title>
        <authorList>
            <person name="Rameshkumar N."/>
            <person name="Kirti K."/>
        </authorList>
    </citation>
    <scope>NUCLEOTIDE SEQUENCE [LARGE SCALE GENOMIC DNA]</scope>
    <source>
        <strain evidence="7 8">MSSRF30</strain>
    </source>
</reference>
<dbReference type="Proteomes" id="UP001304071">
    <property type="component" value="Chromosome 1"/>
</dbReference>
<dbReference type="InterPro" id="IPR002481">
    <property type="entry name" value="FUR"/>
</dbReference>
<dbReference type="PANTHER" id="PTHR33202">
    <property type="entry name" value="ZINC UPTAKE REGULATION PROTEIN"/>
    <property type="match status" value="1"/>
</dbReference>
<dbReference type="InterPro" id="IPR043135">
    <property type="entry name" value="Fur_C"/>
</dbReference>
<dbReference type="SUPFAM" id="SSF46785">
    <property type="entry name" value="Winged helix' DNA-binding domain"/>
    <property type="match status" value="1"/>
</dbReference>
<keyword evidence="3" id="KW-0862">Zinc</keyword>
<dbReference type="EMBL" id="CP138203">
    <property type="protein sequence ID" value="WPC72775.1"/>
    <property type="molecule type" value="Genomic_DNA"/>
</dbReference>
<dbReference type="InterPro" id="IPR036390">
    <property type="entry name" value="WH_DNA-bd_sf"/>
</dbReference>
<evidence type="ECO:0000256" key="3">
    <source>
        <dbReference type="ARBA" id="ARBA00022833"/>
    </source>
</evidence>
<evidence type="ECO:0000313" key="8">
    <source>
        <dbReference type="Proteomes" id="UP001304071"/>
    </source>
</evidence>
<dbReference type="PANTHER" id="PTHR33202:SF6">
    <property type="entry name" value="ZINC UPTAKE REGULATION PROTEIN"/>
    <property type="match status" value="1"/>
</dbReference>
<protein>
    <submittedName>
        <fullName evidence="7">Transcriptional repressor</fullName>
    </submittedName>
</protein>
<dbReference type="RefSeq" id="WP_261892497.1">
    <property type="nucleotide sequence ID" value="NZ_AP024895.1"/>
</dbReference>
<sequence length="160" mass="18085">MVARTQKIIQQAAIVCHAHGCQLTPKRKLLLMGLIKSGKALSAYELIDFCKTQYDEVVPAISVYRILDLFQQLHLVHKLNSINKFTVCSHILDKDEINQPTVFLICRDCHKVKELHVSANLINALKQDIDDKGFQVISSQLELECQCDDCVSNTAKQAQH</sequence>
<evidence type="ECO:0000256" key="5">
    <source>
        <dbReference type="ARBA" id="ARBA00023125"/>
    </source>
</evidence>
<dbReference type="InterPro" id="IPR036388">
    <property type="entry name" value="WH-like_DNA-bd_sf"/>
</dbReference>
<organism evidence="7 8">
    <name type="scientific">Vibrio porteresiae DSM 19223</name>
    <dbReference type="NCBI Taxonomy" id="1123496"/>
    <lineage>
        <taxon>Bacteria</taxon>
        <taxon>Pseudomonadati</taxon>
        <taxon>Pseudomonadota</taxon>
        <taxon>Gammaproteobacteria</taxon>
        <taxon>Vibrionales</taxon>
        <taxon>Vibrionaceae</taxon>
        <taxon>Vibrio</taxon>
    </lineage>
</organism>
<proteinExistence type="inferred from homology"/>
<evidence type="ECO:0000256" key="4">
    <source>
        <dbReference type="ARBA" id="ARBA00023015"/>
    </source>
</evidence>
<dbReference type="Gene3D" id="1.10.10.10">
    <property type="entry name" value="Winged helix-like DNA-binding domain superfamily/Winged helix DNA-binding domain"/>
    <property type="match status" value="1"/>
</dbReference>
<name>A0ABZ0Q8Q7_9VIBR</name>